<sequence length="109" mass="13327">MKKEIVSKKILFEIIDHYGKKIITTQEYWNRINTIKHPEAQLKREEVIKTIQKPDIIYQGNDNKSYIFVRTYRRYKLFVILKHENNIGFLITIYITTKKKINKKILWQK</sequence>
<evidence type="ECO:0008006" key="3">
    <source>
        <dbReference type="Google" id="ProtNLM"/>
    </source>
</evidence>
<accession>A0A1F7GBY2</accession>
<organism evidence="1 2">
    <name type="scientific">Candidatus Roizmanbacteria bacterium RIFCSPHIGHO2_01_FULL_39_12c</name>
    <dbReference type="NCBI Taxonomy" id="1802031"/>
    <lineage>
        <taxon>Bacteria</taxon>
        <taxon>Candidatus Roizmaniibacteriota</taxon>
    </lineage>
</organism>
<name>A0A1F7GBY2_9BACT</name>
<dbReference type="AlphaFoldDB" id="A0A1F7GBY2"/>
<proteinExistence type="predicted"/>
<protein>
    <recommendedName>
        <fullName evidence="3">Phage-Barnase-EndoU-ColicinE5/D-RelE like nuclease 3 domain-containing protein</fullName>
    </recommendedName>
</protein>
<comment type="caution">
    <text evidence="1">The sequence shown here is derived from an EMBL/GenBank/DDBJ whole genome shotgun (WGS) entry which is preliminary data.</text>
</comment>
<evidence type="ECO:0000313" key="1">
    <source>
        <dbReference type="EMBL" id="OGK16374.1"/>
    </source>
</evidence>
<dbReference type="Proteomes" id="UP000177208">
    <property type="component" value="Unassembled WGS sequence"/>
</dbReference>
<dbReference type="EMBL" id="MFZG01000023">
    <property type="protein sequence ID" value="OGK16374.1"/>
    <property type="molecule type" value="Genomic_DNA"/>
</dbReference>
<evidence type="ECO:0000313" key="2">
    <source>
        <dbReference type="Proteomes" id="UP000177208"/>
    </source>
</evidence>
<gene>
    <name evidence="1" type="ORF">A2774_02880</name>
</gene>
<reference evidence="1 2" key="1">
    <citation type="journal article" date="2016" name="Nat. Commun.">
        <title>Thousands of microbial genomes shed light on interconnected biogeochemical processes in an aquifer system.</title>
        <authorList>
            <person name="Anantharaman K."/>
            <person name="Brown C.T."/>
            <person name="Hug L.A."/>
            <person name="Sharon I."/>
            <person name="Castelle C.J."/>
            <person name="Probst A.J."/>
            <person name="Thomas B.C."/>
            <person name="Singh A."/>
            <person name="Wilkins M.J."/>
            <person name="Karaoz U."/>
            <person name="Brodie E.L."/>
            <person name="Williams K.H."/>
            <person name="Hubbard S.S."/>
            <person name="Banfield J.F."/>
        </authorList>
    </citation>
    <scope>NUCLEOTIDE SEQUENCE [LARGE SCALE GENOMIC DNA]</scope>
</reference>